<accession>A0A2U8HDQ3</accession>
<comment type="subcellular location">
    <subcellularLocation>
        <location evidence="1">Periplasm</location>
    </subcellularLocation>
</comment>
<evidence type="ECO:0000256" key="1">
    <source>
        <dbReference type="ARBA" id="ARBA00004418"/>
    </source>
</evidence>
<dbReference type="InterPro" id="IPR014718">
    <property type="entry name" value="GH-type_carb-bd"/>
</dbReference>
<dbReference type="SUPFAM" id="SSF74650">
    <property type="entry name" value="Galactose mutarotase-like"/>
    <property type="match status" value="1"/>
</dbReference>
<dbReference type="PANTHER" id="PTHR30504">
    <property type="entry name" value="GLUCANS BIOSYNTHESIS PROTEIN"/>
    <property type="match status" value="1"/>
</dbReference>
<protein>
    <recommendedName>
        <fullName evidence="4">Glucans biosynthesis protein G</fullName>
    </recommendedName>
</protein>
<dbReference type="AlphaFoldDB" id="A0A2U8HDQ3"/>
<dbReference type="GO" id="GO:0030246">
    <property type="term" value="F:carbohydrate binding"/>
    <property type="evidence" value="ECO:0007669"/>
    <property type="project" value="InterPro"/>
</dbReference>
<evidence type="ECO:0000256" key="6">
    <source>
        <dbReference type="SAM" id="MobiDB-lite"/>
    </source>
</evidence>
<name>A0A2U8HDQ3_9RHOB</name>
<dbReference type="InterPro" id="IPR011013">
    <property type="entry name" value="Gal_mutarotase_sf_dom"/>
</dbReference>
<evidence type="ECO:0000259" key="7">
    <source>
        <dbReference type="Pfam" id="PF04349"/>
    </source>
</evidence>
<feature type="domain" description="Glucan biosynthesis periplasmic MdoG C-terminal" evidence="7">
    <location>
        <begin position="115"/>
        <end position="595"/>
    </location>
</feature>
<organism evidence="8 9">
    <name type="scientific">Alloyangia pacifica</name>
    <dbReference type="NCBI Taxonomy" id="311180"/>
    <lineage>
        <taxon>Bacteria</taxon>
        <taxon>Pseudomonadati</taxon>
        <taxon>Pseudomonadota</taxon>
        <taxon>Alphaproteobacteria</taxon>
        <taxon>Rhodobacterales</taxon>
        <taxon>Roseobacteraceae</taxon>
        <taxon>Alloyangia</taxon>
    </lineage>
</organism>
<dbReference type="GO" id="GO:0003824">
    <property type="term" value="F:catalytic activity"/>
    <property type="evidence" value="ECO:0007669"/>
    <property type="project" value="InterPro"/>
</dbReference>
<evidence type="ECO:0000313" key="8">
    <source>
        <dbReference type="EMBL" id="AWI83924.1"/>
    </source>
</evidence>
<dbReference type="GO" id="GO:0051274">
    <property type="term" value="P:beta-glucan biosynthetic process"/>
    <property type="evidence" value="ECO:0007669"/>
    <property type="project" value="TreeGrafter"/>
</dbReference>
<dbReference type="Proteomes" id="UP000244915">
    <property type="component" value="Chromosome 1"/>
</dbReference>
<dbReference type="Gene3D" id="2.60.40.10">
    <property type="entry name" value="Immunoglobulins"/>
    <property type="match status" value="1"/>
</dbReference>
<comment type="similarity">
    <text evidence="3">Belongs to the OpgD/OpgG family.</text>
</comment>
<dbReference type="Gene3D" id="2.70.98.10">
    <property type="match status" value="1"/>
</dbReference>
<proteinExistence type="inferred from homology"/>
<dbReference type="UniPathway" id="UPA00637"/>
<dbReference type="GO" id="GO:0030288">
    <property type="term" value="C:outer membrane-bounded periplasmic space"/>
    <property type="evidence" value="ECO:0007669"/>
    <property type="project" value="TreeGrafter"/>
</dbReference>
<dbReference type="InterPro" id="IPR014756">
    <property type="entry name" value="Ig_E-set"/>
</dbReference>
<dbReference type="OrthoDB" id="9777817at2"/>
<reference evidence="8 9" key="1">
    <citation type="submission" date="2017-06" db="EMBL/GenBank/DDBJ databases">
        <title>Yangia sp. YSBP01 complete genome sequence.</title>
        <authorList>
            <person name="Woo J.-H."/>
            <person name="Kim H.-S."/>
        </authorList>
    </citation>
    <scope>NUCLEOTIDE SEQUENCE [LARGE SCALE GENOMIC DNA]</scope>
    <source>
        <strain evidence="8 9">YSBP01</strain>
    </source>
</reference>
<evidence type="ECO:0000256" key="3">
    <source>
        <dbReference type="ARBA" id="ARBA00009284"/>
    </source>
</evidence>
<keyword evidence="5" id="KW-0574">Periplasm</keyword>
<feature type="region of interest" description="Disordered" evidence="6">
    <location>
        <begin position="91"/>
        <end position="111"/>
    </location>
</feature>
<evidence type="ECO:0000256" key="5">
    <source>
        <dbReference type="ARBA" id="ARBA00022764"/>
    </source>
</evidence>
<dbReference type="InterPro" id="IPR007444">
    <property type="entry name" value="Glucan_biosyn_MdoG_C"/>
</dbReference>
<dbReference type="EMBL" id="CP022189">
    <property type="protein sequence ID" value="AWI83924.1"/>
    <property type="molecule type" value="Genomic_DNA"/>
</dbReference>
<dbReference type="PANTHER" id="PTHR30504:SF4">
    <property type="entry name" value="GLUCANS BIOSYNTHESIS PROTEIN G"/>
    <property type="match status" value="1"/>
</dbReference>
<dbReference type="SUPFAM" id="SSF81296">
    <property type="entry name" value="E set domains"/>
    <property type="match status" value="1"/>
</dbReference>
<dbReference type="InterPro" id="IPR013783">
    <property type="entry name" value="Ig-like_fold"/>
</dbReference>
<dbReference type="PIRSF" id="PIRSF006281">
    <property type="entry name" value="MdoG"/>
    <property type="match status" value="1"/>
</dbReference>
<evidence type="ECO:0000313" key="9">
    <source>
        <dbReference type="Proteomes" id="UP000244915"/>
    </source>
</evidence>
<dbReference type="KEGG" id="ypac:CEW88_09685"/>
<gene>
    <name evidence="8" type="ORF">CEW88_09685</name>
</gene>
<comment type="pathway">
    <text evidence="2">Glycan metabolism; osmoregulated periplasmic glucan (OPG) biosynthesis.</text>
</comment>
<evidence type="ECO:0000256" key="4">
    <source>
        <dbReference type="ARBA" id="ARBA00015376"/>
    </source>
</evidence>
<sequence length="598" mass="66050">MSGDSAESCRRAAKARFCREPLRLRGVVFPVLAIRFPPSTTPWSRHLRKYPISSPVVSGRAFVARQNRRQFLAQLAGSAAVPALLSATSLDAQETTEEGTNAAPDEQTQSETTPFSFDILSAQMAEAAKAPPLEPEQVEGFLAELDYDGYQRIRFDPDKARWADLPDDTFRLHAFHLGWLFKQPVRLHEVVNGESRLMHFSTADFDYSSVETPIPENAEMPGVAGFRLHNPLNRADTFDELVAFLGASYFRALGRDNTYGLSARGLAVNTGLSGAEEFPRFNEFWLERPGPGAEHMTVYAALGSASITGAYRFVIRPGEDTQIDVTARLFLRNDIQQLGIAPLTSMFLFGGPDMGDFDDFRPAVHDSEALMLTTQGGETFFRPLNNPPRLASSYFGALSPVRFGLVQRTREFEHYLDAQAHYEKRPTLLVEPIGDWGEGSVRLVEIPSDLEANDNIVAFWIPKAETKAGDALEFSYHLHWGMTPVGDGAVDRARVVRTRVGRGGISGVEQDTDRRKFVIDFEGGTLGELPAGAEVEPQVSAANAEIAEAVVSRISGTETWRLVLEVDAPDGAVAELKAGLKGYGRMLTETWTYQWVKE</sequence>
<evidence type="ECO:0000256" key="2">
    <source>
        <dbReference type="ARBA" id="ARBA00005001"/>
    </source>
</evidence>
<dbReference type="Pfam" id="PF04349">
    <property type="entry name" value="MdoG"/>
    <property type="match status" value="1"/>
</dbReference>
<dbReference type="InterPro" id="IPR014438">
    <property type="entry name" value="Glucan_biosyn_MdoG/MdoD"/>
</dbReference>